<evidence type="ECO:0008006" key="4">
    <source>
        <dbReference type="Google" id="ProtNLM"/>
    </source>
</evidence>
<accession>A0ABN9VJQ6</accession>
<sequence length="245" mass="26367">MDLGAFDNLQYDCAAYLGYSENCSDETAKMFGHYDDTDFTAADMCCACGGGSTKSNCTDSDPAGIADKRGDYRCKSYVESDCGQFDDSDFTSSDMCCICAGGKITLLYPPFDCTEGYLASWSVSKRDWCCKPYGGGVDCGINQRLRTTSTTTTTLFWMLNATARDEGIFNCTYGFWGTWIQEKRSFCCETAPPTALTAPARPRPPLRTRLRPPPSGQAAGNSARTVSGAPGPTGRGRSAATCSGR</sequence>
<reference evidence="2" key="1">
    <citation type="submission" date="2023-10" db="EMBL/GenBank/DDBJ databases">
        <authorList>
            <person name="Chen Y."/>
            <person name="Shah S."/>
            <person name="Dougan E. K."/>
            <person name="Thang M."/>
            <person name="Chan C."/>
        </authorList>
    </citation>
    <scope>NUCLEOTIDE SEQUENCE [LARGE SCALE GENOMIC DNA]</scope>
</reference>
<evidence type="ECO:0000313" key="3">
    <source>
        <dbReference type="Proteomes" id="UP001189429"/>
    </source>
</evidence>
<feature type="region of interest" description="Disordered" evidence="1">
    <location>
        <begin position="196"/>
        <end position="245"/>
    </location>
</feature>
<comment type="caution">
    <text evidence="2">The sequence shown here is derived from an EMBL/GenBank/DDBJ whole genome shotgun (WGS) entry which is preliminary data.</text>
</comment>
<keyword evidence="3" id="KW-1185">Reference proteome</keyword>
<evidence type="ECO:0000313" key="2">
    <source>
        <dbReference type="EMBL" id="CAK0873506.1"/>
    </source>
</evidence>
<name>A0ABN9VJQ6_9DINO</name>
<gene>
    <name evidence="2" type="ORF">PCOR1329_LOCUS58709</name>
</gene>
<organism evidence="2 3">
    <name type="scientific">Prorocentrum cordatum</name>
    <dbReference type="NCBI Taxonomy" id="2364126"/>
    <lineage>
        <taxon>Eukaryota</taxon>
        <taxon>Sar</taxon>
        <taxon>Alveolata</taxon>
        <taxon>Dinophyceae</taxon>
        <taxon>Prorocentrales</taxon>
        <taxon>Prorocentraceae</taxon>
        <taxon>Prorocentrum</taxon>
    </lineage>
</organism>
<dbReference type="Proteomes" id="UP001189429">
    <property type="component" value="Unassembled WGS sequence"/>
</dbReference>
<proteinExistence type="predicted"/>
<dbReference type="EMBL" id="CAUYUJ010017287">
    <property type="protein sequence ID" value="CAK0873506.1"/>
    <property type="molecule type" value="Genomic_DNA"/>
</dbReference>
<evidence type="ECO:0000256" key="1">
    <source>
        <dbReference type="SAM" id="MobiDB-lite"/>
    </source>
</evidence>
<protein>
    <recommendedName>
        <fullName evidence="4">Cellulase</fullName>
    </recommendedName>
</protein>